<dbReference type="PANTHER" id="PTHR12805">
    <property type="entry name" value="KIN17 KIN, ANTIGENIC DETERMINANT OF RECA PROTEIN HOMOLOG"/>
    <property type="match status" value="1"/>
</dbReference>
<dbReference type="Pfam" id="PF05193">
    <property type="entry name" value="Peptidase_M16_C"/>
    <property type="match status" value="1"/>
</dbReference>
<organism evidence="14 15">
    <name type="scientific">Malassezia vespertilionis</name>
    <dbReference type="NCBI Taxonomy" id="2020962"/>
    <lineage>
        <taxon>Eukaryota</taxon>
        <taxon>Fungi</taxon>
        <taxon>Dikarya</taxon>
        <taxon>Basidiomycota</taxon>
        <taxon>Ustilaginomycotina</taxon>
        <taxon>Malasseziomycetes</taxon>
        <taxon>Malasseziales</taxon>
        <taxon>Malasseziaceae</taxon>
        <taxon>Malassezia</taxon>
    </lineage>
</organism>
<reference evidence="14 15" key="1">
    <citation type="submission" date="2017-10" db="EMBL/GenBank/DDBJ databases">
        <title>A novel species of cold-tolerant Malassezia isolated from bats.</title>
        <authorList>
            <person name="Lorch J.M."/>
            <person name="Palmer J.M."/>
            <person name="Vanderwolf K.J."/>
            <person name="Schmidt K.Z."/>
            <person name="Verant M.L."/>
            <person name="Weller T.J."/>
            <person name="Blehert D.S."/>
        </authorList>
    </citation>
    <scope>NUCLEOTIDE SEQUENCE [LARGE SCALE GENOMIC DNA]</scope>
    <source>
        <strain evidence="14 15">NWHC:44797-103</strain>
    </source>
</reference>
<dbReference type="InterPro" id="IPR037321">
    <property type="entry name" value="KIN17-like"/>
</dbReference>
<evidence type="ECO:0000256" key="5">
    <source>
        <dbReference type="ARBA" id="ARBA00022771"/>
    </source>
</evidence>
<feature type="domain" description="C2H2-type" evidence="13">
    <location>
        <begin position="13"/>
        <end position="35"/>
    </location>
</feature>
<evidence type="ECO:0000256" key="4">
    <source>
        <dbReference type="ARBA" id="ARBA00022723"/>
    </source>
</evidence>
<dbReference type="InterPro" id="IPR056767">
    <property type="entry name" value="C2H2-Znf_KIN17"/>
</dbReference>
<dbReference type="InterPro" id="IPR019447">
    <property type="entry name" value="DNA/RNA-bd_Kin17_WH-like_dom"/>
</dbReference>
<dbReference type="Gene3D" id="3.30.830.10">
    <property type="entry name" value="Metalloenzyme, LuxS/M16 peptidase-like"/>
    <property type="match status" value="2"/>
</dbReference>
<keyword evidence="8" id="KW-0249">Electron transport</keyword>
<dbReference type="InterPro" id="IPR013087">
    <property type="entry name" value="Znf_C2H2_type"/>
</dbReference>
<evidence type="ECO:0000313" key="15">
    <source>
        <dbReference type="Proteomes" id="UP000232875"/>
    </source>
</evidence>
<dbReference type="InterPro" id="IPR007863">
    <property type="entry name" value="Peptidase_M16_C"/>
</dbReference>
<keyword evidence="15" id="KW-1185">Reference proteome</keyword>
<keyword evidence="3" id="KW-0679">Respiratory chain</keyword>
<protein>
    <recommendedName>
        <fullName evidence="11">Cytochrome b-c1 complex subunit 2, mitochondrial</fullName>
    </recommendedName>
</protein>
<dbReference type="Pfam" id="PF10357">
    <property type="entry name" value="WH_KIN17"/>
    <property type="match status" value="1"/>
</dbReference>
<dbReference type="PROSITE" id="PS00028">
    <property type="entry name" value="ZINC_FINGER_C2H2_1"/>
    <property type="match status" value="1"/>
</dbReference>
<dbReference type="GO" id="GO:0008270">
    <property type="term" value="F:zinc ion binding"/>
    <property type="evidence" value="ECO:0007669"/>
    <property type="project" value="UniProtKB-KW"/>
</dbReference>
<dbReference type="GO" id="GO:0003690">
    <property type="term" value="F:double-stranded DNA binding"/>
    <property type="evidence" value="ECO:0007669"/>
    <property type="project" value="TreeGrafter"/>
</dbReference>
<keyword evidence="9" id="KW-0496">Mitochondrion</keyword>
<proteinExistence type="inferred from homology"/>
<dbReference type="EMBL" id="KZ454990">
    <property type="protein sequence ID" value="PKI84178.1"/>
    <property type="molecule type" value="Genomic_DNA"/>
</dbReference>
<keyword evidence="3" id="KW-0813">Transport</keyword>
<feature type="region of interest" description="Disordered" evidence="12">
    <location>
        <begin position="275"/>
        <end position="295"/>
    </location>
</feature>
<evidence type="ECO:0000256" key="10">
    <source>
        <dbReference type="ARBA" id="ARBA00038146"/>
    </source>
</evidence>
<dbReference type="AlphaFoldDB" id="A0A2N1JCA9"/>
<dbReference type="GO" id="GO:0005743">
    <property type="term" value="C:mitochondrial inner membrane"/>
    <property type="evidence" value="ECO:0007669"/>
    <property type="project" value="UniProtKB-SubCell"/>
</dbReference>
<dbReference type="STRING" id="2020962.A0A2N1JCA9"/>
<dbReference type="InterPro" id="IPR036236">
    <property type="entry name" value="Znf_C2H2_sf"/>
</dbReference>
<keyword evidence="7" id="KW-0809">Transit peptide</keyword>
<dbReference type="FunFam" id="3.30.830.10:FF:000039">
    <property type="entry name" value="Ubiquinol-cytochrome c reductase core subunit 2"/>
    <property type="match status" value="1"/>
</dbReference>
<evidence type="ECO:0000256" key="12">
    <source>
        <dbReference type="SAM" id="MobiDB-lite"/>
    </source>
</evidence>
<dbReference type="Proteomes" id="UP000232875">
    <property type="component" value="Unassembled WGS sequence"/>
</dbReference>
<comment type="similarity">
    <text evidence="2">Belongs to the KIN17 family.</text>
</comment>
<dbReference type="FunFam" id="1.10.10.2030:FF:000001">
    <property type="entry name" value="DNA/RNA-binding protein KIN17, putative"/>
    <property type="match status" value="1"/>
</dbReference>
<comment type="subcellular location">
    <subcellularLocation>
        <location evidence="1">Mitochondrion inner membrane</location>
        <topology evidence="1">Peripheral membrane protein</topology>
        <orientation evidence="1">Matrix side</orientation>
    </subcellularLocation>
</comment>
<dbReference type="FunFam" id="3.30.830.10:FF:000021">
    <property type="entry name" value="Cytochrome b-c1 complex subunit 2"/>
    <property type="match status" value="1"/>
</dbReference>
<evidence type="ECO:0000256" key="1">
    <source>
        <dbReference type="ARBA" id="ARBA00004443"/>
    </source>
</evidence>
<keyword evidence="6" id="KW-0862">Zinc</keyword>
<evidence type="ECO:0000256" key="7">
    <source>
        <dbReference type="ARBA" id="ARBA00022946"/>
    </source>
</evidence>
<dbReference type="Pfam" id="PF25095">
    <property type="entry name" value="C2H2-zf_KIN17"/>
    <property type="match status" value="1"/>
</dbReference>
<evidence type="ECO:0000313" key="14">
    <source>
        <dbReference type="EMBL" id="PKI84178.1"/>
    </source>
</evidence>
<accession>A0A2N1JCA9</accession>
<dbReference type="OrthoDB" id="6369905at2759"/>
<name>A0A2N1JCA9_9BASI</name>
<dbReference type="Gene3D" id="1.10.10.2030">
    <property type="entry name" value="DNA/RNA-binding protein Kin17, conserved domain"/>
    <property type="match status" value="1"/>
</dbReference>
<dbReference type="SUPFAM" id="SSF57667">
    <property type="entry name" value="beta-beta-alpha zinc fingers"/>
    <property type="match status" value="1"/>
</dbReference>
<dbReference type="InterPro" id="IPR011765">
    <property type="entry name" value="Pept_M16_N"/>
</dbReference>
<feature type="region of interest" description="Disordered" evidence="12">
    <location>
        <begin position="167"/>
        <end position="262"/>
    </location>
</feature>
<dbReference type="GO" id="GO:0006260">
    <property type="term" value="P:DNA replication"/>
    <property type="evidence" value="ECO:0007669"/>
    <property type="project" value="TreeGrafter"/>
</dbReference>
<dbReference type="SMART" id="SM01253">
    <property type="entry name" value="Kin17_mid"/>
    <property type="match status" value="1"/>
</dbReference>
<dbReference type="Pfam" id="PF00675">
    <property type="entry name" value="Peptidase_M16"/>
    <property type="match status" value="1"/>
</dbReference>
<sequence>MKARGLTRLRWYCQVCQKACRDANGYKLHVESESHARQLAAVTGEGGQRAGKVVHDFSSQFQREFVILLSRRFGTRRVLANQVYQEYIQDRHHVHMNATRWVSLSEFVKYLGRAGIARVEESELGWFVTWIDNSASARARQDALQKMNRTKADDEQRTRKLLSEQIQRAKEQGSGMQTERREEGMVRSEAPVKLAVSLSTEGAPKQTDTPTAAVHAPNAPKPGVFSMRMNPLKAANTTSKSNPLADKPSKEKRRPPPTHIGAAERIIIEEQQRAETLKRKDAQQRPLGPSMNTGNEAAPVVALTVAARAGPRYENSEGVSHALKNFAFRSTNKHSALHIVRESELNGGSLSAGLSKEHVFLTVEFLKGAEDHFAALLAEVTNDAKYCKYEYAEDVVPSMAEDLAAASHNPIIAGLDALHATAFRNRGVGNSLFASPASPVALGDLRAFGKKAYARSNIAVVGSGLNTQELEHVVSKHFGNVATGEKLTDAPSKYYGGVHRAPISDMHGHALRDGHFFLAFEGAGRGKAPALAVLETLLGGGPPAVKWSHGSSPLSGINKQVEGAHACAFNTSFADSGLFGLHVCGPNSKVGDAAALATKALKQVASSNPSAQELSRAIAIAKFNTAAQVEGPRIASHELVGASLLDDSAVELDAQFALLESVKPADVCAAAEKLLKSQPTSVALGSVRELPFADSLL</sequence>
<comment type="similarity">
    <text evidence="10">Belongs to the peptidase M16 family. UQCRC2/QCR2 subfamily.</text>
</comment>
<dbReference type="InterPro" id="IPR038254">
    <property type="entry name" value="KIN17_WH-like_sf"/>
</dbReference>
<dbReference type="GO" id="GO:0005634">
    <property type="term" value="C:nucleus"/>
    <property type="evidence" value="ECO:0007669"/>
    <property type="project" value="TreeGrafter"/>
</dbReference>
<dbReference type="GO" id="GO:0006974">
    <property type="term" value="P:DNA damage response"/>
    <property type="evidence" value="ECO:0007669"/>
    <property type="project" value="TreeGrafter"/>
</dbReference>
<evidence type="ECO:0000259" key="13">
    <source>
        <dbReference type="PROSITE" id="PS00028"/>
    </source>
</evidence>
<evidence type="ECO:0000256" key="9">
    <source>
        <dbReference type="ARBA" id="ARBA00023128"/>
    </source>
</evidence>
<evidence type="ECO:0000256" key="8">
    <source>
        <dbReference type="ARBA" id="ARBA00022982"/>
    </source>
</evidence>
<dbReference type="SUPFAM" id="SSF63411">
    <property type="entry name" value="LuxS/MPP-like metallohydrolase"/>
    <property type="match status" value="2"/>
</dbReference>
<evidence type="ECO:0000256" key="3">
    <source>
        <dbReference type="ARBA" id="ARBA00022660"/>
    </source>
</evidence>
<dbReference type="InterPro" id="IPR011249">
    <property type="entry name" value="Metalloenz_LuxS/M16"/>
</dbReference>
<dbReference type="PANTHER" id="PTHR12805:SF0">
    <property type="entry name" value="DNA_RNA-BINDING PROTEIN KIN17"/>
    <property type="match status" value="1"/>
</dbReference>
<evidence type="ECO:0000256" key="6">
    <source>
        <dbReference type="ARBA" id="ARBA00022833"/>
    </source>
</evidence>
<keyword evidence="4" id="KW-0479">Metal-binding</keyword>
<keyword evidence="5" id="KW-0863">Zinc-finger</keyword>
<evidence type="ECO:0000256" key="2">
    <source>
        <dbReference type="ARBA" id="ARBA00008517"/>
    </source>
</evidence>
<evidence type="ECO:0000256" key="11">
    <source>
        <dbReference type="ARBA" id="ARBA00040751"/>
    </source>
</evidence>
<gene>
    <name evidence="14" type="primary">QCR2</name>
    <name evidence="14" type="ORF">MVES_002154</name>
</gene>